<evidence type="ECO:0000256" key="1">
    <source>
        <dbReference type="SAM" id="MobiDB-lite"/>
    </source>
</evidence>
<evidence type="ECO:0000313" key="3">
    <source>
        <dbReference type="EMBL" id="RDX52906.1"/>
    </source>
</evidence>
<protein>
    <recommendedName>
        <fullName evidence="2">Fungal-type protein kinase domain-containing protein</fullName>
    </recommendedName>
</protein>
<accession>A0A371DK62</accession>
<proteinExistence type="predicted"/>
<feature type="compositionally biased region" description="Basic and acidic residues" evidence="1">
    <location>
        <begin position="706"/>
        <end position="715"/>
    </location>
</feature>
<evidence type="ECO:0000313" key="4">
    <source>
        <dbReference type="Proteomes" id="UP000256964"/>
    </source>
</evidence>
<keyword evidence="4" id="KW-1185">Reference proteome</keyword>
<dbReference type="InterPro" id="IPR011009">
    <property type="entry name" value="Kinase-like_dom_sf"/>
</dbReference>
<sequence>MAALPKTYIRIPKQRFLDDFWPTPAPGSPHYKPKTRRGKFPTLAVAAKAVAKSAKGKPPADALAKLVRDQKLAPGFKLVISVGTAKGDDRWGQLVAVQDKRPPWAKPQIFVRFCSHDPFSDLERPIERPCDAHKDYRKEVRFDITTKVQELFTVQFLTAAYVIIVHDSAIRLSRWDRSGTVFSRTTDYAANPSFLADVFWRLTMLTDIQLGMDPTATPILPGSEEYDLMERLSVPSADDFPYDEGAIIEGDLDDPSRVFKYVREKLDESLHKCKKAPFVGVNPRWKLSVPTEDGGIREFLVGPPFYYPDLNSWWVDPRVGRTYIAIDCTTEKLVFLKDAWRFKDVDHLTEREGLVLKQLNDAGVPHVPTLLCEAELPGQQTKTQLLKPSNHESSWGPCFDEAIEDTEVYAVDPSLTEVVELHHYRMVVSEVCFVIETCFKTGRQLVSTMRDAIFAHSRAVEVLGRLHCDISPGNIMAHPKIEVSAETGKPTVRWEGMLIDWELNRRVEEHRPQPRRMLLRTWVCVSYRFLQDRHKVLTIPDELESFLYVLLWHAVWYLRHNIGVVNAFHAGFFAERASHDHGKALMLRQGRISVNRYLPATTLEFTGLDDENKVTYTPLDNLVKHLAWLCHAQWLSWPITSMEAIHVEPPYLEGQSRWAPARPIPAKTIIPLELAKKMQDHSAVLKLFDDALKKPWTMNDYVGSRTKSDSVDAKPDGQNPDGAKKLADAQDPDGAKKPANARRPDGAKKPADAQCPDGAKKPADAAENVLRPKKLNGRKRAEPSKAAESLKPPRRNPVRAARKGGPSPDERPARNPVRAVRERAPSPEELLARNPVRAVRKRAPPPDERPAKRQRRGIL</sequence>
<dbReference type="PANTHER" id="PTHR38248">
    <property type="entry name" value="FUNK1 6"/>
    <property type="match status" value="1"/>
</dbReference>
<reference evidence="3 4" key="1">
    <citation type="journal article" date="2018" name="Biotechnol. Biofuels">
        <title>Integrative visual omics of the white-rot fungus Polyporus brumalis exposes the biotechnological potential of its oxidative enzymes for delignifying raw plant biomass.</title>
        <authorList>
            <person name="Miyauchi S."/>
            <person name="Rancon A."/>
            <person name="Drula E."/>
            <person name="Hage H."/>
            <person name="Chaduli D."/>
            <person name="Favel A."/>
            <person name="Grisel S."/>
            <person name="Henrissat B."/>
            <person name="Herpoel-Gimbert I."/>
            <person name="Ruiz-Duenas F.J."/>
            <person name="Chevret D."/>
            <person name="Hainaut M."/>
            <person name="Lin J."/>
            <person name="Wang M."/>
            <person name="Pangilinan J."/>
            <person name="Lipzen A."/>
            <person name="Lesage-Meessen L."/>
            <person name="Navarro D."/>
            <person name="Riley R."/>
            <person name="Grigoriev I.V."/>
            <person name="Zhou S."/>
            <person name="Raouche S."/>
            <person name="Rosso M.N."/>
        </authorList>
    </citation>
    <scope>NUCLEOTIDE SEQUENCE [LARGE SCALE GENOMIC DNA]</scope>
    <source>
        <strain evidence="3 4">BRFM 1820</strain>
    </source>
</reference>
<gene>
    <name evidence="3" type="ORF">OH76DRAFT_1480493</name>
</gene>
<dbReference type="OrthoDB" id="5584477at2759"/>
<evidence type="ECO:0000259" key="2">
    <source>
        <dbReference type="Pfam" id="PF17667"/>
    </source>
</evidence>
<feature type="domain" description="Fungal-type protein kinase" evidence="2">
    <location>
        <begin position="121"/>
        <end position="217"/>
    </location>
</feature>
<organism evidence="3 4">
    <name type="scientific">Lentinus brumalis</name>
    <dbReference type="NCBI Taxonomy" id="2498619"/>
    <lineage>
        <taxon>Eukaryota</taxon>
        <taxon>Fungi</taxon>
        <taxon>Dikarya</taxon>
        <taxon>Basidiomycota</taxon>
        <taxon>Agaricomycotina</taxon>
        <taxon>Agaricomycetes</taxon>
        <taxon>Polyporales</taxon>
        <taxon>Polyporaceae</taxon>
        <taxon>Lentinus</taxon>
    </lineage>
</organism>
<feature type="region of interest" description="Disordered" evidence="1">
    <location>
        <begin position="701"/>
        <end position="859"/>
    </location>
</feature>
<dbReference type="AlphaFoldDB" id="A0A371DK62"/>
<dbReference type="Proteomes" id="UP000256964">
    <property type="component" value="Unassembled WGS sequence"/>
</dbReference>
<dbReference type="SUPFAM" id="SSF56112">
    <property type="entry name" value="Protein kinase-like (PK-like)"/>
    <property type="match status" value="1"/>
</dbReference>
<feature type="domain" description="Fungal-type protein kinase" evidence="2">
    <location>
        <begin position="334"/>
        <end position="552"/>
    </location>
</feature>
<name>A0A371DK62_9APHY</name>
<dbReference type="Pfam" id="PF17667">
    <property type="entry name" value="Pkinase_fungal"/>
    <property type="match status" value="2"/>
</dbReference>
<dbReference type="PANTHER" id="PTHR38248:SF2">
    <property type="entry name" value="FUNK1 11"/>
    <property type="match status" value="1"/>
</dbReference>
<feature type="compositionally biased region" description="Basic residues" evidence="1">
    <location>
        <begin position="792"/>
        <end position="802"/>
    </location>
</feature>
<feature type="compositionally biased region" description="Basic and acidic residues" evidence="1">
    <location>
        <begin position="808"/>
        <end position="826"/>
    </location>
</feature>
<feature type="compositionally biased region" description="Basic and acidic residues" evidence="1">
    <location>
        <begin position="722"/>
        <end position="751"/>
    </location>
</feature>
<dbReference type="EMBL" id="KZ857389">
    <property type="protein sequence ID" value="RDX52906.1"/>
    <property type="molecule type" value="Genomic_DNA"/>
</dbReference>
<dbReference type="InterPro" id="IPR040976">
    <property type="entry name" value="Pkinase_fungal"/>
</dbReference>